<feature type="transmembrane region" description="Helical" evidence="7">
    <location>
        <begin position="133"/>
        <end position="153"/>
    </location>
</feature>
<dbReference type="GO" id="GO:0006508">
    <property type="term" value="P:proteolysis"/>
    <property type="evidence" value="ECO:0007669"/>
    <property type="project" value="UniProtKB-KW"/>
</dbReference>
<evidence type="ECO:0000259" key="8">
    <source>
        <dbReference type="Pfam" id="PF01435"/>
    </source>
</evidence>
<keyword evidence="7" id="KW-0812">Transmembrane</keyword>
<dbReference type="Proteomes" id="UP000826254">
    <property type="component" value="Chromosome"/>
</dbReference>
<evidence type="ECO:0000256" key="7">
    <source>
        <dbReference type="SAM" id="Phobius"/>
    </source>
</evidence>
<proteinExistence type="inferred from homology"/>
<evidence type="ECO:0000313" key="9">
    <source>
        <dbReference type="EMBL" id="QZP36475.1"/>
    </source>
</evidence>
<feature type="transmembrane region" description="Helical" evidence="7">
    <location>
        <begin position="165"/>
        <end position="187"/>
    </location>
</feature>
<keyword evidence="10" id="KW-1185">Reference proteome</keyword>
<dbReference type="EMBL" id="CP081958">
    <property type="protein sequence ID" value="QZP36475.1"/>
    <property type="molecule type" value="Genomic_DNA"/>
</dbReference>
<accession>A0A8T8W9F5</accession>
<dbReference type="InterPro" id="IPR001915">
    <property type="entry name" value="Peptidase_M48"/>
</dbReference>
<keyword evidence="7" id="KW-0472">Membrane</keyword>
<feature type="transmembrane region" description="Helical" evidence="7">
    <location>
        <begin position="20"/>
        <end position="40"/>
    </location>
</feature>
<evidence type="ECO:0000313" key="10">
    <source>
        <dbReference type="Proteomes" id="UP000826254"/>
    </source>
</evidence>
<sequence>MVPLQSAVASSTPDLGPPVVFWVLLCLLGAVVGAVGSALARRLSNPVGKYRLLYVGAVLPLGVLAYGLLSILDLGAAVRAALVGGSTGTVAVDVFLSEFLTMSAAGTVALVAYAPTVRGVRAVRDIDLGTGRAVALMARWLLGASGVFALAFTPFRVGVGSGASIVAVAAGLVALVVGVLAASPWIVGALRSTRKPTDDDAARIDRLRERAGVGSGLVDEVRVLDTDDEETANAFVRGIGPTRRLFVTSTFLDALDDETAAALLAVQAGRVRSRALSRRMGAVIGAAVPLLAAFSGSSGPNGPLVAVAGVALAGGLWYARRGIVAADDRAAESVGADAVADALERYAEVHAMEPSRRRVPNPLSANVALGDRIDRLRERAREGGEAADAPNA</sequence>
<reference evidence="9 10" key="1">
    <citation type="journal article" date="2021" name="Int. J. Syst. Evol. Microbiol.">
        <title>Halobaculum halophilum sp. nov. and Halobaculum salinum sp. nov., isolated from salt lake and saline soil.</title>
        <authorList>
            <person name="Cui H.L."/>
            <person name="Shi X.W."/>
            <person name="Yin X.M."/>
            <person name="Yang X.Y."/>
            <person name="Hou J."/>
            <person name="Zhu L."/>
        </authorList>
    </citation>
    <scope>NUCLEOTIDE SEQUENCE [LARGE SCALE GENOMIC DNA]</scope>
    <source>
        <strain evidence="9 10">NBRC 109044</strain>
    </source>
</reference>
<dbReference type="KEGG" id="hmp:K6T50_09060"/>
<dbReference type="GeneID" id="67178288"/>
<feature type="domain" description="Peptidase M48" evidence="8">
    <location>
        <begin position="223"/>
        <end position="338"/>
    </location>
</feature>
<keyword evidence="3 6" id="KW-0378">Hydrolase</keyword>
<dbReference type="AlphaFoldDB" id="A0A8T8W9F5"/>
<comment type="similarity">
    <text evidence="6">Belongs to the peptidase M48 family.</text>
</comment>
<evidence type="ECO:0000256" key="2">
    <source>
        <dbReference type="ARBA" id="ARBA00022723"/>
    </source>
</evidence>
<keyword evidence="7" id="KW-1133">Transmembrane helix</keyword>
<name>A0A8T8W9F5_9EURY</name>
<evidence type="ECO:0000256" key="1">
    <source>
        <dbReference type="ARBA" id="ARBA00022670"/>
    </source>
</evidence>
<comment type="cofactor">
    <cofactor evidence="6">
        <name>Zn(2+)</name>
        <dbReference type="ChEBI" id="CHEBI:29105"/>
    </cofactor>
    <text evidence="6">Binds 1 zinc ion per subunit.</text>
</comment>
<dbReference type="RefSeq" id="WP_222606297.1">
    <property type="nucleotide sequence ID" value="NZ_CP081958.1"/>
</dbReference>
<gene>
    <name evidence="9" type="ORF">K6T50_09060</name>
</gene>
<keyword evidence="4 6" id="KW-0862">Zinc</keyword>
<keyword evidence="5 6" id="KW-0482">Metalloprotease</keyword>
<feature type="transmembrane region" description="Helical" evidence="7">
    <location>
        <begin position="52"/>
        <end position="72"/>
    </location>
</feature>
<feature type="transmembrane region" description="Helical" evidence="7">
    <location>
        <begin position="280"/>
        <end position="296"/>
    </location>
</feature>
<feature type="transmembrane region" description="Helical" evidence="7">
    <location>
        <begin position="92"/>
        <end position="113"/>
    </location>
</feature>
<organism evidence="9 10">
    <name type="scientific">Halobaculum magnesiiphilum</name>
    <dbReference type="NCBI Taxonomy" id="1017351"/>
    <lineage>
        <taxon>Archaea</taxon>
        <taxon>Methanobacteriati</taxon>
        <taxon>Methanobacteriota</taxon>
        <taxon>Stenosarchaea group</taxon>
        <taxon>Halobacteria</taxon>
        <taxon>Halobacteriales</taxon>
        <taxon>Haloferacaceae</taxon>
        <taxon>Halobaculum</taxon>
    </lineage>
</organism>
<dbReference type="GO" id="GO:0046872">
    <property type="term" value="F:metal ion binding"/>
    <property type="evidence" value="ECO:0007669"/>
    <property type="project" value="UniProtKB-KW"/>
</dbReference>
<evidence type="ECO:0000256" key="3">
    <source>
        <dbReference type="ARBA" id="ARBA00022801"/>
    </source>
</evidence>
<protein>
    <submittedName>
        <fullName evidence="9">Peptidase</fullName>
    </submittedName>
</protein>
<evidence type="ECO:0000256" key="6">
    <source>
        <dbReference type="RuleBase" id="RU003983"/>
    </source>
</evidence>
<evidence type="ECO:0000256" key="4">
    <source>
        <dbReference type="ARBA" id="ARBA00022833"/>
    </source>
</evidence>
<keyword evidence="1 6" id="KW-0645">Protease</keyword>
<keyword evidence="2" id="KW-0479">Metal-binding</keyword>
<dbReference type="GO" id="GO:0004222">
    <property type="term" value="F:metalloendopeptidase activity"/>
    <property type="evidence" value="ECO:0007669"/>
    <property type="project" value="InterPro"/>
</dbReference>
<evidence type="ECO:0000256" key="5">
    <source>
        <dbReference type="ARBA" id="ARBA00023049"/>
    </source>
</evidence>
<feature type="transmembrane region" description="Helical" evidence="7">
    <location>
        <begin position="302"/>
        <end position="319"/>
    </location>
</feature>
<dbReference type="Pfam" id="PF01435">
    <property type="entry name" value="Peptidase_M48"/>
    <property type="match status" value="1"/>
</dbReference>